<dbReference type="InterPro" id="IPR041581">
    <property type="entry name" value="Glyoxalase_6"/>
</dbReference>
<evidence type="ECO:0000313" key="2">
    <source>
        <dbReference type="EMBL" id="MBO3735112.1"/>
    </source>
</evidence>
<dbReference type="InterPro" id="IPR029068">
    <property type="entry name" value="Glyas_Bleomycin-R_OHBP_Dase"/>
</dbReference>
<dbReference type="EMBL" id="JAGFNP010000013">
    <property type="protein sequence ID" value="MBO3735112.1"/>
    <property type="molecule type" value="Genomic_DNA"/>
</dbReference>
<evidence type="ECO:0000259" key="1">
    <source>
        <dbReference type="PROSITE" id="PS51819"/>
    </source>
</evidence>
<dbReference type="Gene3D" id="3.10.180.10">
    <property type="entry name" value="2,3-Dihydroxybiphenyl 1,2-Dioxygenase, domain 1"/>
    <property type="match status" value="1"/>
</dbReference>
<gene>
    <name evidence="2" type="ORF">J5V16_19955</name>
</gene>
<dbReference type="Proteomes" id="UP000681341">
    <property type="component" value="Unassembled WGS sequence"/>
</dbReference>
<dbReference type="SUPFAM" id="SSF54593">
    <property type="entry name" value="Glyoxalase/Bleomycin resistance protein/Dihydroxybiphenyl dioxygenase"/>
    <property type="match status" value="1"/>
</dbReference>
<dbReference type="PANTHER" id="PTHR35908:SF1">
    <property type="entry name" value="CONSERVED PROTEIN"/>
    <property type="match status" value="1"/>
</dbReference>
<sequence>MASPRLALNAITVTAPDPRALAEFYARLLSLPVTASEPPRPHEPSEAGWAQIRTADGLILGFEYERHWHRPVWPAEPDAPHATQHLDIQVDDLDAAADHAVAQGAALAEHQPQDDVRVLFDPVGHPFCLYR</sequence>
<evidence type="ECO:0000313" key="3">
    <source>
        <dbReference type="Proteomes" id="UP000681341"/>
    </source>
</evidence>
<proteinExistence type="predicted"/>
<name>A0ABS3U8L5_9ACTN</name>
<keyword evidence="3" id="KW-1185">Reference proteome</keyword>
<accession>A0ABS3U8L5</accession>
<reference evidence="2 3" key="1">
    <citation type="submission" date="2021-03" db="EMBL/GenBank/DDBJ databases">
        <title>Glycomyces sp. nov., a novel actinomycete isolated from soil.</title>
        <authorList>
            <person name="Yang X."/>
            <person name="Xu X."/>
        </authorList>
    </citation>
    <scope>NUCLEOTIDE SEQUENCE [LARGE SCALE GENOMIC DNA]</scope>
    <source>
        <strain evidence="2 3">NEAU-S30</strain>
    </source>
</reference>
<protein>
    <submittedName>
        <fullName evidence="2">VOC family protein</fullName>
    </submittedName>
</protein>
<dbReference type="Pfam" id="PF18029">
    <property type="entry name" value="Glyoxalase_6"/>
    <property type="match status" value="1"/>
</dbReference>
<dbReference type="PROSITE" id="PS51819">
    <property type="entry name" value="VOC"/>
    <property type="match status" value="1"/>
</dbReference>
<organism evidence="2 3">
    <name type="scientific">Glycomyces niveus</name>
    <dbReference type="NCBI Taxonomy" id="2820287"/>
    <lineage>
        <taxon>Bacteria</taxon>
        <taxon>Bacillati</taxon>
        <taxon>Actinomycetota</taxon>
        <taxon>Actinomycetes</taxon>
        <taxon>Glycomycetales</taxon>
        <taxon>Glycomycetaceae</taxon>
        <taxon>Glycomyces</taxon>
    </lineage>
</organism>
<dbReference type="InterPro" id="IPR037523">
    <property type="entry name" value="VOC_core"/>
</dbReference>
<feature type="domain" description="VOC" evidence="1">
    <location>
        <begin position="7"/>
        <end position="131"/>
    </location>
</feature>
<dbReference type="PANTHER" id="PTHR35908">
    <property type="entry name" value="HYPOTHETICAL FUSION PROTEIN"/>
    <property type="match status" value="1"/>
</dbReference>
<dbReference type="RefSeq" id="WP_208498741.1">
    <property type="nucleotide sequence ID" value="NZ_JAGFNP010000013.1"/>
</dbReference>
<comment type="caution">
    <text evidence="2">The sequence shown here is derived from an EMBL/GenBank/DDBJ whole genome shotgun (WGS) entry which is preliminary data.</text>
</comment>